<proteinExistence type="predicted"/>
<comment type="caution">
    <text evidence="1">The sequence shown here is derived from an EMBL/GenBank/DDBJ whole genome shotgun (WGS) entry which is preliminary data.</text>
</comment>
<name>A0A699JV72_TANCI</name>
<feature type="non-terminal residue" evidence="1">
    <location>
        <position position="358"/>
    </location>
</feature>
<dbReference type="AlphaFoldDB" id="A0A699JV72"/>
<evidence type="ECO:0008006" key="2">
    <source>
        <dbReference type="Google" id="ProtNLM"/>
    </source>
</evidence>
<evidence type="ECO:0000313" key="1">
    <source>
        <dbReference type="EMBL" id="GFA55162.1"/>
    </source>
</evidence>
<dbReference type="PANTHER" id="PTHR33067:SF35">
    <property type="entry name" value="ASPARTIC PEPTIDASE DDI1-TYPE DOMAIN-CONTAINING PROTEIN"/>
    <property type="match status" value="1"/>
</dbReference>
<dbReference type="EMBL" id="BKCJ010444107">
    <property type="protein sequence ID" value="GFA55162.1"/>
    <property type="molecule type" value="Genomic_DNA"/>
</dbReference>
<accession>A0A699JV72</accession>
<dbReference type="PANTHER" id="PTHR33067">
    <property type="entry name" value="RNA-DIRECTED DNA POLYMERASE-RELATED"/>
    <property type="match status" value="1"/>
</dbReference>
<dbReference type="InterPro" id="IPR021109">
    <property type="entry name" value="Peptidase_aspartic_dom_sf"/>
</dbReference>
<gene>
    <name evidence="1" type="ORF">Tci_627134</name>
</gene>
<organism evidence="1">
    <name type="scientific">Tanacetum cinerariifolium</name>
    <name type="common">Dalmatian daisy</name>
    <name type="synonym">Chrysanthemum cinerariifolium</name>
    <dbReference type="NCBI Taxonomy" id="118510"/>
    <lineage>
        <taxon>Eukaryota</taxon>
        <taxon>Viridiplantae</taxon>
        <taxon>Streptophyta</taxon>
        <taxon>Embryophyta</taxon>
        <taxon>Tracheophyta</taxon>
        <taxon>Spermatophyta</taxon>
        <taxon>Magnoliopsida</taxon>
        <taxon>eudicotyledons</taxon>
        <taxon>Gunneridae</taxon>
        <taxon>Pentapetalae</taxon>
        <taxon>asterids</taxon>
        <taxon>campanulids</taxon>
        <taxon>Asterales</taxon>
        <taxon>Asteraceae</taxon>
        <taxon>Asteroideae</taxon>
        <taxon>Anthemideae</taxon>
        <taxon>Anthemidinae</taxon>
        <taxon>Tanacetum</taxon>
    </lineage>
</organism>
<dbReference type="Gene3D" id="2.40.70.10">
    <property type="entry name" value="Acid Proteases"/>
    <property type="match status" value="1"/>
</dbReference>
<sequence length="358" mass="40415">MMSLMELNRATIPFLVCLRKYGNDMEEIDAIMNSHCIILDDALPPKEKDLGSLTLPCYINNMSFNKALADLGASFSVMPDSTFTNLGLGELAPTKLIVKLADKTMKRPKGIAENMLVGIDKFVFPLEFIVLDMLEDIKVPLPLMLIDVFERKIAFRIGNDKILFKSDNHTSNIIKKVYVLGLRERMELNLEATLMGKALVINRSQDPEFGAFLKLNDLNEPLELKRNQEVNNLGPTIEDGEVINIPMVDIVKTRHDDENIKGINEYPNVIVGKLFYKASCVEARRFDGLITIHAGNDNVTYQMARSHPRFKHLTNAQCNKIQPLLKVSARDKLEGISYPYQKHKSFYKGGLKLGPGYI</sequence>
<dbReference type="CDD" id="cd00303">
    <property type="entry name" value="retropepsin_like"/>
    <property type="match status" value="1"/>
</dbReference>
<reference evidence="1" key="1">
    <citation type="journal article" date="2019" name="Sci. Rep.">
        <title>Draft genome of Tanacetum cinerariifolium, the natural source of mosquito coil.</title>
        <authorList>
            <person name="Yamashiro T."/>
            <person name="Shiraishi A."/>
            <person name="Satake H."/>
            <person name="Nakayama K."/>
        </authorList>
    </citation>
    <scope>NUCLEOTIDE SEQUENCE</scope>
</reference>
<protein>
    <recommendedName>
        <fullName evidence="2">Reverse transcriptase domain-containing protein</fullName>
    </recommendedName>
</protein>